<dbReference type="GO" id="GO:0009252">
    <property type="term" value="P:peptidoglycan biosynthetic process"/>
    <property type="evidence" value="ECO:0007669"/>
    <property type="project" value="UniProtKB-KW"/>
</dbReference>
<name>A0A9X8Y952_9FIRM</name>
<evidence type="ECO:0000256" key="3">
    <source>
        <dbReference type="ARBA" id="ARBA00022960"/>
    </source>
</evidence>
<dbReference type="InterPro" id="IPR050644">
    <property type="entry name" value="PG_Glycine_Bridge_Synth"/>
</dbReference>
<evidence type="ECO:0000256" key="4">
    <source>
        <dbReference type="ARBA" id="ARBA00022984"/>
    </source>
</evidence>
<evidence type="ECO:0000313" key="7">
    <source>
        <dbReference type="EMBL" id="TCL45156.1"/>
    </source>
</evidence>
<dbReference type="Pfam" id="PF02388">
    <property type="entry name" value="FemAB"/>
    <property type="match status" value="2"/>
</dbReference>
<keyword evidence="4" id="KW-0573">Peptidoglycan synthesis</keyword>
<proteinExistence type="inferred from homology"/>
<comment type="similarity">
    <text evidence="1">Belongs to the FemABX family.</text>
</comment>
<keyword evidence="3" id="KW-0133">Cell shape</keyword>
<protein>
    <submittedName>
        <fullName evidence="7">Lipid II:glycine glycyltransferase (Peptidoglycan interpeptide bridge formation enzyme)</fullName>
    </submittedName>
</protein>
<sequence>MEIIKAEQYPEFEEFVSRHSQGGFTQSPRWRLVKNNWGWEGIVSRAPDGSVKGACGVLVQQIPALHTSFLYAPRGPVCDPHDTETLRDLKEGADALAGRYHAHTFKWDPDVLASDEGFLSAMRELGFSRLAGPTGFETIQCRFNYRLYLQGRSEEELFMNLTQKTRYNVRLARKKGVVIRVVEKEELPALMDDFMRIMRTTGERDGFSTRPKEYFERMLDALGENVRLYMAFYEGQPISGAITTNYAGKTCYVYGASDNVYRNVMPNYLIQWEMIRWAIETGCTVYDFQGVSGVLDEEDHLYGLYRFKRGFNGQLDELAGEFDYVYHPAVKAMVDKAIEARSAAVKLKNKLTEKKD</sequence>
<keyword evidence="6" id="KW-0961">Cell wall biogenesis/degradation</keyword>
<evidence type="ECO:0000256" key="6">
    <source>
        <dbReference type="ARBA" id="ARBA00023316"/>
    </source>
</evidence>
<evidence type="ECO:0000313" key="8">
    <source>
        <dbReference type="Proteomes" id="UP000294682"/>
    </source>
</evidence>
<dbReference type="SUPFAM" id="SSF55729">
    <property type="entry name" value="Acyl-CoA N-acyltransferases (Nat)"/>
    <property type="match status" value="2"/>
</dbReference>
<dbReference type="GO" id="GO:0071555">
    <property type="term" value="P:cell wall organization"/>
    <property type="evidence" value="ECO:0007669"/>
    <property type="project" value="UniProtKB-KW"/>
</dbReference>
<dbReference type="AlphaFoldDB" id="A0A9X8Y952"/>
<keyword evidence="5" id="KW-0012">Acyltransferase</keyword>
<comment type="caution">
    <text evidence="7">The sequence shown here is derived from an EMBL/GenBank/DDBJ whole genome shotgun (WGS) entry which is preliminary data.</text>
</comment>
<dbReference type="Proteomes" id="UP000294682">
    <property type="component" value="Unassembled WGS sequence"/>
</dbReference>
<dbReference type="PANTHER" id="PTHR36174">
    <property type="entry name" value="LIPID II:GLYCINE GLYCYLTRANSFERASE"/>
    <property type="match status" value="1"/>
</dbReference>
<dbReference type="PANTHER" id="PTHR36174:SF1">
    <property type="entry name" value="LIPID II:GLYCINE GLYCYLTRANSFERASE"/>
    <property type="match status" value="1"/>
</dbReference>
<accession>A0A9X8Y952</accession>
<dbReference type="RefSeq" id="WP_132083468.1">
    <property type="nucleotide sequence ID" value="NZ_SLUK01000001.1"/>
</dbReference>
<organism evidence="7 8">
    <name type="scientific">Harryflintia acetispora</name>
    <dbReference type="NCBI Taxonomy" id="1849041"/>
    <lineage>
        <taxon>Bacteria</taxon>
        <taxon>Bacillati</taxon>
        <taxon>Bacillota</taxon>
        <taxon>Clostridia</taxon>
        <taxon>Eubacteriales</taxon>
        <taxon>Oscillospiraceae</taxon>
        <taxon>Harryflintia</taxon>
    </lineage>
</organism>
<dbReference type="GO" id="GO:0016755">
    <property type="term" value="F:aminoacyltransferase activity"/>
    <property type="evidence" value="ECO:0007669"/>
    <property type="project" value="InterPro"/>
</dbReference>
<dbReference type="GO" id="GO:0008360">
    <property type="term" value="P:regulation of cell shape"/>
    <property type="evidence" value="ECO:0007669"/>
    <property type="project" value="UniProtKB-KW"/>
</dbReference>
<dbReference type="EMBL" id="SLUK01000001">
    <property type="protein sequence ID" value="TCL45156.1"/>
    <property type="molecule type" value="Genomic_DNA"/>
</dbReference>
<evidence type="ECO:0000256" key="5">
    <source>
        <dbReference type="ARBA" id="ARBA00023315"/>
    </source>
</evidence>
<gene>
    <name evidence="7" type="ORF">EDD78_101137</name>
</gene>
<keyword evidence="8" id="KW-1185">Reference proteome</keyword>
<dbReference type="InterPro" id="IPR003447">
    <property type="entry name" value="FEMABX"/>
</dbReference>
<evidence type="ECO:0000256" key="1">
    <source>
        <dbReference type="ARBA" id="ARBA00009943"/>
    </source>
</evidence>
<keyword evidence="2" id="KW-0808">Transferase</keyword>
<evidence type="ECO:0000256" key="2">
    <source>
        <dbReference type="ARBA" id="ARBA00022679"/>
    </source>
</evidence>
<dbReference type="Gene3D" id="3.40.630.30">
    <property type="match status" value="2"/>
</dbReference>
<reference evidence="7 8" key="1">
    <citation type="submission" date="2019-03" db="EMBL/GenBank/DDBJ databases">
        <title>Genomic Encyclopedia of Type Strains, Phase IV (KMG-IV): sequencing the most valuable type-strain genomes for metagenomic binning, comparative biology and taxonomic classification.</title>
        <authorList>
            <person name="Goeker M."/>
        </authorList>
    </citation>
    <scope>NUCLEOTIDE SEQUENCE [LARGE SCALE GENOMIC DNA]</scope>
    <source>
        <strain evidence="7 8">DSM 100433</strain>
    </source>
</reference>
<dbReference type="InterPro" id="IPR016181">
    <property type="entry name" value="Acyl_CoA_acyltransferase"/>
</dbReference>
<dbReference type="PROSITE" id="PS51191">
    <property type="entry name" value="FEMABX"/>
    <property type="match status" value="1"/>
</dbReference>